<accession>A0AAV9U3R9</accession>
<dbReference type="GO" id="GO:0006888">
    <property type="term" value="P:endoplasmic reticulum to Golgi vesicle-mediated transport"/>
    <property type="evidence" value="ECO:0007669"/>
    <property type="project" value="UniProtKB-UniRule"/>
</dbReference>
<gene>
    <name evidence="11" type="ORF">TWF696_002218</name>
</gene>
<evidence type="ECO:0000313" key="12">
    <source>
        <dbReference type="Proteomes" id="UP001375240"/>
    </source>
</evidence>
<keyword evidence="5 9" id="KW-0653">Protein transport</keyword>
<keyword evidence="4 9" id="KW-0256">Endoplasmic reticulum</keyword>
<keyword evidence="7 9" id="KW-0333">Golgi apparatus</keyword>
<dbReference type="GO" id="GO:0000139">
    <property type="term" value="C:Golgi membrane"/>
    <property type="evidence" value="ECO:0007669"/>
    <property type="project" value="UniProtKB-SubCell"/>
</dbReference>
<name>A0AAV9U3R9_9PEZI</name>
<feature type="compositionally biased region" description="Low complexity" evidence="10">
    <location>
        <begin position="43"/>
        <end position="65"/>
    </location>
</feature>
<evidence type="ECO:0000256" key="3">
    <source>
        <dbReference type="ARBA" id="ARBA00022692"/>
    </source>
</evidence>
<comment type="caution">
    <text evidence="11">The sequence shown here is derived from an EMBL/GenBank/DDBJ whole genome shotgun (WGS) entry which is preliminary data.</text>
</comment>
<evidence type="ECO:0000256" key="6">
    <source>
        <dbReference type="ARBA" id="ARBA00022989"/>
    </source>
</evidence>
<protein>
    <recommendedName>
        <fullName evidence="9">Protein YIF1</fullName>
    </recommendedName>
</protein>
<keyword evidence="12" id="KW-1185">Reference proteome</keyword>
<dbReference type="Pfam" id="PF03878">
    <property type="entry name" value="YIF1"/>
    <property type="match status" value="1"/>
</dbReference>
<sequence>MAHQRPAFTAASPPFLHHPVPQHPIPHHTMRSPPPLNQPQGTSSASAYAASPYQQHAAPQQQAHADQQMYPGYSSFFDPATQMGIQHVTKHAIGVGTDYIEANVNRYVNYTVLKHYFNVSNSYVPAKLRLVVFPWRHRPWSRIPKAVGPTPSPSDGMFLPPRDDLNSPDMYIPVMAFVTYILLYTMLAGLRGHFHPELLGKLASTAFAIVVVEILGLKFGCYLLNISNESQLLDLVAYSGYKFVGIIATMVVQEVFRSRWLKWLGFAYFYNAVAFFMLRSLKYVLLPENAADNPRGTVHAVARPQRNRRSHLLFVYSYVVQFIFMWILSSD</sequence>
<dbReference type="GO" id="GO:0015031">
    <property type="term" value="P:protein transport"/>
    <property type="evidence" value="ECO:0007669"/>
    <property type="project" value="UniProtKB-KW"/>
</dbReference>
<keyword evidence="2 9" id="KW-0813">Transport</keyword>
<evidence type="ECO:0000256" key="5">
    <source>
        <dbReference type="ARBA" id="ARBA00022927"/>
    </source>
</evidence>
<dbReference type="Proteomes" id="UP001375240">
    <property type="component" value="Unassembled WGS sequence"/>
</dbReference>
<comment type="subcellular location">
    <subcellularLocation>
        <location evidence="9">Endoplasmic reticulum membrane</location>
        <topology evidence="9">Multi-pass membrane protein</topology>
    </subcellularLocation>
    <subcellularLocation>
        <location evidence="9">Golgi apparatus membrane</location>
        <topology evidence="9">Multi-pass membrane protein</topology>
    </subcellularLocation>
</comment>
<dbReference type="AlphaFoldDB" id="A0AAV9U3R9"/>
<evidence type="ECO:0000256" key="7">
    <source>
        <dbReference type="ARBA" id="ARBA00023034"/>
    </source>
</evidence>
<evidence type="ECO:0000256" key="4">
    <source>
        <dbReference type="ARBA" id="ARBA00022824"/>
    </source>
</evidence>
<evidence type="ECO:0000256" key="10">
    <source>
        <dbReference type="SAM" id="MobiDB-lite"/>
    </source>
</evidence>
<dbReference type="EMBL" id="JAVHNQ010000012">
    <property type="protein sequence ID" value="KAK6335442.1"/>
    <property type="molecule type" value="Genomic_DNA"/>
</dbReference>
<evidence type="ECO:0000256" key="2">
    <source>
        <dbReference type="ARBA" id="ARBA00022448"/>
    </source>
</evidence>
<organism evidence="11 12">
    <name type="scientific">Orbilia brochopaga</name>
    <dbReference type="NCBI Taxonomy" id="3140254"/>
    <lineage>
        <taxon>Eukaryota</taxon>
        <taxon>Fungi</taxon>
        <taxon>Dikarya</taxon>
        <taxon>Ascomycota</taxon>
        <taxon>Pezizomycotina</taxon>
        <taxon>Orbiliomycetes</taxon>
        <taxon>Orbiliales</taxon>
        <taxon>Orbiliaceae</taxon>
        <taxon>Orbilia</taxon>
    </lineage>
</organism>
<feature type="transmembrane region" description="Helical" evidence="9">
    <location>
        <begin position="202"/>
        <end position="225"/>
    </location>
</feature>
<evidence type="ECO:0000313" key="11">
    <source>
        <dbReference type="EMBL" id="KAK6335442.1"/>
    </source>
</evidence>
<feature type="transmembrane region" description="Helical" evidence="9">
    <location>
        <begin position="312"/>
        <end position="329"/>
    </location>
</feature>
<evidence type="ECO:0000256" key="8">
    <source>
        <dbReference type="ARBA" id="ARBA00023136"/>
    </source>
</evidence>
<dbReference type="GO" id="GO:0005793">
    <property type="term" value="C:endoplasmic reticulum-Golgi intermediate compartment"/>
    <property type="evidence" value="ECO:0007669"/>
    <property type="project" value="UniProtKB-UniRule"/>
</dbReference>
<evidence type="ECO:0000256" key="1">
    <source>
        <dbReference type="ARBA" id="ARBA00009727"/>
    </source>
</evidence>
<feature type="transmembrane region" description="Helical" evidence="9">
    <location>
        <begin position="260"/>
        <end position="278"/>
    </location>
</feature>
<dbReference type="PANTHER" id="PTHR14083">
    <property type="entry name" value="YIP1 INTERACTING FACTOR HOMOLOG YIF1 PROTEIN"/>
    <property type="match status" value="1"/>
</dbReference>
<comment type="similarity">
    <text evidence="1 9">Belongs to the YIF1 family.</text>
</comment>
<dbReference type="GO" id="GO:0030134">
    <property type="term" value="C:COPII-coated ER to Golgi transport vesicle"/>
    <property type="evidence" value="ECO:0007669"/>
    <property type="project" value="TreeGrafter"/>
</dbReference>
<keyword evidence="8 9" id="KW-0472">Membrane</keyword>
<reference evidence="11 12" key="1">
    <citation type="submission" date="2019-10" db="EMBL/GenBank/DDBJ databases">
        <authorList>
            <person name="Palmer J.M."/>
        </authorList>
    </citation>
    <scope>NUCLEOTIDE SEQUENCE [LARGE SCALE GENOMIC DNA]</scope>
    <source>
        <strain evidence="11 12">TWF696</strain>
    </source>
</reference>
<evidence type="ECO:0000256" key="9">
    <source>
        <dbReference type="RuleBase" id="RU368073"/>
    </source>
</evidence>
<dbReference type="GO" id="GO:0005789">
    <property type="term" value="C:endoplasmic reticulum membrane"/>
    <property type="evidence" value="ECO:0007669"/>
    <property type="project" value="UniProtKB-SubCell"/>
</dbReference>
<comment type="function">
    <text evidence="9">Has a role in transport between endoplasmic reticulum and Golgi.</text>
</comment>
<feature type="region of interest" description="Disordered" evidence="10">
    <location>
        <begin position="1"/>
        <end position="65"/>
    </location>
</feature>
<keyword evidence="3 9" id="KW-0812">Transmembrane</keyword>
<dbReference type="PANTHER" id="PTHR14083:SF0">
    <property type="entry name" value="YIP1D-INTERACTING FACTOR 1, ISOFORM C"/>
    <property type="match status" value="1"/>
</dbReference>
<keyword evidence="6 9" id="KW-1133">Transmembrane helix</keyword>
<proteinExistence type="inferred from homology"/>
<feature type="transmembrane region" description="Helical" evidence="9">
    <location>
        <begin position="170"/>
        <end position="190"/>
    </location>
</feature>
<dbReference type="InterPro" id="IPR005578">
    <property type="entry name" value="Yif1_fam"/>
</dbReference>